<dbReference type="PANTHER" id="PTHR11010">
    <property type="entry name" value="PROTEASE S28 PRO-X CARBOXYPEPTIDASE-RELATED"/>
    <property type="match status" value="1"/>
</dbReference>
<reference evidence="7" key="1">
    <citation type="submission" date="2021-02" db="EMBL/GenBank/DDBJ databases">
        <authorList>
            <person name="Dougan E. K."/>
            <person name="Rhodes N."/>
            <person name="Thang M."/>
            <person name="Chan C."/>
        </authorList>
    </citation>
    <scope>NUCLEOTIDE SEQUENCE</scope>
</reference>
<dbReference type="AlphaFoldDB" id="A0A813I0E4"/>
<feature type="region of interest" description="Disordered" evidence="6">
    <location>
        <begin position="581"/>
        <end position="600"/>
    </location>
</feature>
<organism evidence="7 8">
    <name type="scientific">Polarella glacialis</name>
    <name type="common">Dinoflagellate</name>
    <dbReference type="NCBI Taxonomy" id="89957"/>
    <lineage>
        <taxon>Eukaryota</taxon>
        <taxon>Sar</taxon>
        <taxon>Alveolata</taxon>
        <taxon>Dinophyceae</taxon>
        <taxon>Suessiales</taxon>
        <taxon>Suessiaceae</taxon>
        <taxon>Polarella</taxon>
    </lineage>
</organism>
<dbReference type="SUPFAM" id="SSF53474">
    <property type="entry name" value="alpha/beta-Hydrolases"/>
    <property type="match status" value="1"/>
</dbReference>
<protein>
    <recommendedName>
        <fullName evidence="9">Lysosomal Pro-Xaa carboxypeptidase</fullName>
    </recommendedName>
</protein>
<dbReference type="InterPro" id="IPR029058">
    <property type="entry name" value="AB_hydrolase_fold"/>
</dbReference>
<gene>
    <name evidence="7" type="ORF">PGLA1383_LOCUS57747</name>
</gene>
<evidence type="ECO:0000256" key="4">
    <source>
        <dbReference type="ARBA" id="ARBA00022801"/>
    </source>
</evidence>
<dbReference type="Gene3D" id="3.40.50.1820">
    <property type="entry name" value="alpha/beta hydrolase"/>
    <property type="match status" value="1"/>
</dbReference>
<comment type="similarity">
    <text evidence="1">Belongs to the peptidase S28 family.</text>
</comment>
<keyword evidence="8" id="KW-1185">Reference proteome</keyword>
<dbReference type="InterPro" id="IPR008758">
    <property type="entry name" value="Peptidase_S28"/>
</dbReference>
<dbReference type="PANTHER" id="PTHR11010:SF38">
    <property type="entry name" value="LYSOSOMAL PRO-X CARBOXYPEPTIDASE"/>
    <property type="match status" value="1"/>
</dbReference>
<keyword evidence="5" id="KW-0325">Glycoprotein</keyword>
<name>A0A813I0E4_POLGL</name>
<accession>A0A813I0E4</accession>
<keyword evidence="4" id="KW-0378">Hydrolase</keyword>
<dbReference type="InterPro" id="IPR042269">
    <property type="entry name" value="Ser_carbopepase_S28_SKS"/>
</dbReference>
<dbReference type="OrthoDB" id="2130629at2759"/>
<dbReference type="Gene3D" id="1.20.120.980">
    <property type="entry name" value="Serine carboxypeptidase S28, SKS domain"/>
    <property type="match status" value="1"/>
</dbReference>
<evidence type="ECO:0000313" key="7">
    <source>
        <dbReference type="EMBL" id="CAE8643401.1"/>
    </source>
</evidence>
<evidence type="ECO:0000313" key="8">
    <source>
        <dbReference type="Proteomes" id="UP000654075"/>
    </source>
</evidence>
<evidence type="ECO:0000256" key="5">
    <source>
        <dbReference type="ARBA" id="ARBA00023180"/>
    </source>
</evidence>
<evidence type="ECO:0000256" key="2">
    <source>
        <dbReference type="ARBA" id="ARBA00022670"/>
    </source>
</evidence>
<comment type="caution">
    <text evidence="7">The sequence shown here is derived from an EMBL/GenBank/DDBJ whole genome shotgun (WGS) entry which is preliminary data.</text>
</comment>
<dbReference type="GO" id="GO:0070008">
    <property type="term" value="F:serine-type exopeptidase activity"/>
    <property type="evidence" value="ECO:0007669"/>
    <property type="project" value="InterPro"/>
</dbReference>
<dbReference type="Proteomes" id="UP000654075">
    <property type="component" value="Unassembled WGS sequence"/>
</dbReference>
<evidence type="ECO:0000256" key="6">
    <source>
        <dbReference type="SAM" id="MobiDB-lite"/>
    </source>
</evidence>
<sequence>MKPIAFSYAVTCYVRYAVEATVPPEVVAEAKKPVSFGLVMTMPFEDYSASKDAYDAQLIAELSSAVTIPQELVHIKFSEAGRGGVVFGISFYMEPRCLQNLGNEVELLSFGINTKEGCNLVAPVEYMNELQVQLSDSKSALFYRSDLDLLLKVGGRMVPSIICFMILLQLRFNHYNGLESKPCLNATSSQNARKLRQLCSSKPTMTCDGIWAQNLDIYCKHFVFVMDVWHLGFLAFICLAECVVGVSDSKTPEYFELYFDQALDHFDASSRQSWPERYLLQNASWDGRMKGLPEGCKGPILLYAGNEGSIEDFWDGNGFMIDVLAPRWGGLLVFPEQRFYGRSLPCGNASLEPDCLRYLSTAQVLEDYVELVRVLRAELPGAANCPVIAFGGSYGGTLAALLRATRPAVFAGALAASSELGYYDLKSWAGHGVDGFAFEDVVLQTFSQQPDGSHDCIAAITDAQDSIKSWLHGANGENPGRLSALSTAFGVCAANALGSAEDRAALFTYALEGLPQQDYPYAIGPLPGHPVRAVCQQLVHARAFGEKTEGIAGFEGMPSLVKAAAAVTRLAMGFANSSSCIPEQGPGGPGNTPGDGPGPDAWGWQSCTEALHSFSARGLRNYTFDYQTSEALCAKIWNHTAVLDTGLIASRFGGFDLADGSSGVQRIIWSHGTLDPWHGWFRKMKEPPSVSQIYHILMRDAAHHLDLKTPNLSDPPDVTRARAREMAIIEGWILEAGQASIDEHFLI</sequence>
<proteinExistence type="inferred from homology"/>
<dbReference type="GO" id="GO:0006508">
    <property type="term" value="P:proteolysis"/>
    <property type="evidence" value="ECO:0007669"/>
    <property type="project" value="UniProtKB-KW"/>
</dbReference>
<dbReference type="EMBL" id="CAJNNV010033352">
    <property type="protein sequence ID" value="CAE8643401.1"/>
    <property type="molecule type" value="Genomic_DNA"/>
</dbReference>
<keyword evidence="3" id="KW-0732">Signal</keyword>
<evidence type="ECO:0008006" key="9">
    <source>
        <dbReference type="Google" id="ProtNLM"/>
    </source>
</evidence>
<dbReference type="GO" id="GO:0008239">
    <property type="term" value="F:dipeptidyl-peptidase activity"/>
    <property type="evidence" value="ECO:0007669"/>
    <property type="project" value="TreeGrafter"/>
</dbReference>
<evidence type="ECO:0000256" key="1">
    <source>
        <dbReference type="ARBA" id="ARBA00011079"/>
    </source>
</evidence>
<keyword evidence="2" id="KW-0645">Protease</keyword>
<feature type="compositionally biased region" description="Gly residues" evidence="6">
    <location>
        <begin position="585"/>
        <end position="597"/>
    </location>
</feature>
<dbReference type="Pfam" id="PF05577">
    <property type="entry name" value="Peptidase_S28"/>
    <property type="match status" value="1"/>
</dbReference>
<evidence type="ECO:0000256" key="3">
    <source>
        <dbReference type="ARBA" id="ARBA00022729"/>
    </source>
</evidence>